<evidence type="ECO:0000256" key="1">
    <source>
        <dbReference type="ARBA" id="ARBA00004114"/>
    </source>
</evidence>
<dbReference type="EMBL" id="CAJOBH010001869">
    <property type="protein sequence ID" value="CAF3877597.1"/>
    <property type="molecule type" value="Genomic_DNA"/>
</dbReference>
<evidence type="ECO:0000256" key="10">
    <source>
        <dbReference type="SAM" id="MobiDB-lite"/>
    </source>
</evidence>
<dbReference type="GO" id="GO:0005634">
    <property type="term" value="C:nucleus"/>
    <property type="evidence" value="ECO:0007669"/>
    <property type="project" value="UniProtKB-SubCell"/>
</dbReference>
<dbReference type="Proteomes" id="UP000663824">
    <property type="component" value="Unassembled WGS sequence"/>
</dbReference>
<feature type="region of interest" description="Disordered" evidence="10">
    <location>
        <begin position="1"/>
        <end position="62"/>
    </location>
</feature>
<name>A0A816T5P7_9BILA</name>
<accession>A0A816T5P7</accession>
<reference evidence="13" key="1">
    <citation type="submission" date="2021-02" db="EMBL/GenBank/DDBJ databases">
        <authorList>
            <person name="Nowell W R."/>
        </authorList>
    </citation>
    <scope>NUCLEOTIDE SEQUENCE</scope>
</reference>
<dbReference type="EMBL" id="CAJNRE010010582">
    <property type="protein sequence ID" value="CAF2092947.1"/>
    <property type="molecule type" value="Genomic_DNA"/>
</dbReference>
<dbReference type="GO" id="GO:0008017">
    <property type="term" value="F:microtubule binding"/>
    <property type="evidence" value="ECO:0007669"/>
    <property type="project" value="InterPro"/>
</dbReference>
<dbReference type="Proteomes" id="UP000663834">
    <property type="component" value="Unassembled WGS sequence"/>
</dbReference>
<dbReference type="EMBL" id="CAJNOV010014857">
    <property type="protein sequence ID" value="CAF1561875.1"/>
    <property type="molecule type" value="Genomic_DNA"/>
</dbReference>
<evidence type="ECO:0000256" key="7">
    <source>
        <dbReference type="ARBA" id="ARBA00023212"/>
    </source>
</evidence>
<gene>
    <name evidence="16" type="ORF">BYL167_LOCUS7270</name>
    <name evidence="11" type="ORF">CJN711_LOCUS31186</name>
    <name evidence="15" type="ORF">GIL414_LOCUS4496</name>
    <name evidence="12" type="ORF">KQP761_LOCUS27426</name>
    <name evidence="13" type="ORF">MBJ925_LOCUS20865</name>
    <name evidence="14" type="ORF">SMN809_LOCUS1465</name>
</gene>
<dbReference type="InterPro" id="IPR029136">
    <property type="entry name" value="MDM1"/>
</dbReference>
<evidence type="ECO:0000313" key="13">
    <source>
        <dbReference type="EMBL" id="CAF2092947.1"/>
    </source>
</evidence>
<keyword evidence="8" id="KW-0539">Nucleus</keyword>
<comment type="function">
    <text evidence="9">Microtubule-binding protein that negatively regulates centriole duplication. Binds to and stabilizes microtubules.</text>
</comment>
<keyword evidence="5" id="KW-0963">Cytoplasm</keyword>
<evidence type="ECO:0000313" key="15">
    <source>
        <dbReference type="EMBL" id="CAF3861085.1"/>
    </source>
</evidence>
<evidence type="ECO:0000256" key="4">
    <source>
        <dbReference type="ARBA" id="ARBA00013508"/>
    </source>
</evidence>
<feature type="region of interest" description="Disordered" evidence="10">
    <location>
        <begin position="711"/>
        <end position="733"/>
    </location>
</feature>
<protein>
    <recommendedName>
        <fullName evidence="4">Nuclear protein MDM1</fullName>
    </recommendedName>
</protein>
<dbReference type="EMBL" id="CAJOBJ010001093">
    <property type="protein sequence ID" value="CAF3861085.1"/>
    <property type="molecule type" value="Genomic_DNA"/>
</dbReference>
<dbReference type="GO" id="GO:0005814">
    <property type="term" value="C:centriole"/>
    <property type="evidence" value="ECO:0007669"/>
    <property type="project" value="UniProtKB-SubCell"/>
</dbReference>
<evidence type="ECO:0000313" key="14">
    <source>
        <dbReference type="EMBL" id="CAF3806293.1"/>
    </source>
</evidence>
<organism evidence="13 17">
    <name type="scientific">Rotaria magnacalcarata</name>
    <dbReference type="NCBI Taxonomy" id="392030"/>
    <lineage>
        <taxon>Eukaryota</taxon>
        <taxon>Metazoa</taxon>
        <taxon>Spiralia</taxon>
        <taxon>Gnathifera</taxon>
        <taxon>Rotifera</taxon>
        <taxon>Eurotatoria</taxon>
        <taxon>Bdelloidea</taxon>
        <taxon>Philodinida</taxon>
        <taxon>Philodinidae</taxon>
        <taxon>Rotaria</taxon>
    </lineage>
</organism>
<dbReference type="Proteomes" id="UP000676336">
    <property type="component" value="Unassembled WGS sequence"/>
</dbReference>
<keyword evidence="6" id="KW-0493">Microtubule</keyword>
<sequence>MKYQTEYQRNYQNRTPKRFHELSPEERKLSEVPKRSSSSPSRRRRSLPASPNRNYNDNDDIVVIGPNEKFSTSAHYRLRHPVKGHHRVAKSQEYVVLGRNQKFEDNVIYPLRNPVITNSPRVVVRQRPNENHSCGIQTEIDQAPSNSYVAQYRQNAGSNKKRTVGRSEYKQKYNWKHPTHELVNKQKYNENSELRDRRLELMEPSAHFHRPEQVSLGVNTSKRLEDGVHANRQQVKRCIPNSTKPFRPSNDKTIEHRINDTRNVNPKQRKAHEAEEVQDRKRKEYVEIDHAHTDDEDIGRNIDLGNEFRQKYPHGKLRRCQSEYQSTYKPFWRFDYKNGKWYKDTSVEETGFNPNLFWYKELMSTRKQAGEYRSNAEKDHLYRDNILPSGFDSNNYYRGCNVNANESDTNSVISIDRDLEREHIEGECRREKDAKRKANKPIHYIKPKQTEKALILKTDQTIQTDHPNDRVIYIDEIPAKEPGVATRAFVRNLSSSSIQQHMSWESDSLYSRETNSDICLDETKYTNYRLADKNKRIRKRLPKQQESRGTTIHSPLSAGLKQNNLNNDCISPQALQRISQYKEPNRFANYSVASNQESHNATGRPSYDAPLFDRRPYSSMNEYCSYPGSRFKDEVTEYYYGRDDNRQQNQHTPVSKSAFQNHLQRPNENFGQTYYRRHKDDDVLSVNSARSLTSSCSLASQTLERAQNNMNKYWGEPARTSNCSPKKPYRGEN</sequence>
<evidence type="ECO:0000313" key="11">
    <source>
        <dbReference type="EMBL" id="CAF1561875.1"/>
    </source>
</evidence>
<feature type="compositionally biased region" description="Polar residues" evidence="10">
    <location>
        <begin position="1"/>
        <end position="14"/>
    </location>
</feature>
<evidence type="ECO:0000256" key="2">
    <source>
        <dbReference type="ARBA" id="ARBA00004123"/>
    </source>
</evidence>
<feature type="compositionally biased region" description="Basic and acidic residues" evidence="10">
    <location>
        <begin position="18"/>
        <end position="34"/>
    </location>
</feature>
<evidence type="ECO:0000256" key="3">
    <source>
        <dbReference type="ARBA" id="ARBA00010494"/>
    </source>
</evidence>
<dbReference type="Proteomes" id="UP000681720">
    <property type="component" value="Unassembled WGS sequence"/>
</dbReference>
<dbReference type="PANTHER" id="PTHR32078">
    <property type="entry name" value="NUCLEAR PROTEIN MDM1"/>
    <property type="match status" value="1"/>
</dbReference>
<dbReference type="GO" id="GO:0046600">
    <property type="term" value="P:negative regulation of centriole replication"/>
    <property type="evidence" value="ECO:0007669"/>
    <property type="project" value="InterPro"/>
</dbReference>
<evidence type="ECO:0000313" key="16">
    <source>
        <dbReference type="EMBL" id="CAF3877597.1"/>
    </source>
</evidence>
<evidence type="ECO:0000256" key="6">
    <source>
        <dbReference type="ARBA" id="ARBA00022701"/>
    </source>
</evidence>
<dbReference type="EMBL" id="CAJOBI010000226">
    <property type="protein sequence ID" value="CAF3806293.1"/>
    <property type="molecule type" value="Genomic_DNA"/>
</dbReference>
<evidence type="ECO:0000256" key="9">
    <source>
        <dbReference type="ARBA" id="ARBA00045771"/>
    </source>
</evidence>
<dbReference type="GO" id="GO:0005874">
    <property type="term" value="C:microtubule"/>
    <property type="evidence" value="ECO:0007669"/>
    <property type="project" value="UniProtKB-KW"/>
</dbReference>
<dbReference type="OrthoDB" id="9999940at2759"/>
<dbReference type="AlphaFoldDB" id="A0A816T5P7"/>
<comment type="similarity">
    <text evidence="3">Belongs to the MDM1 family.</text>
</comment>
<feature type="region of interest" description="Disordered" evidence="10">
    <location>
        <begin position="542"/>
        <end position="564"/>
    </location>
</feature>
<dbReference type="Proteomes" id="UP000663855">
    <property type="component" value="Unassembled WGS sequence"/>
</dbReference>
<comment type="caution">
    <text evidence="13">The sequence shown here is derived from an EMBL/GenBank/DDBJ whole genome shotgun (WGS) entry which is preliminary data.</text>
</comment>
<evidence type="ECO:0000313" key="12">
    <source>
        <dbReference type="EMBL" id="CAF1637603.1"/>
    </source>
</evidence>
<feature type="compositionally biased region" description="Polar residues" evidence="10">
    <location>
        <begin position="547"/>
        <end position="564"/>
    </location>
</feature>
<evidence type="ECO:0000256" key="5">
    <source>
        <dbReference type="ARBA" id="ARBA00022490"/>
    </source>
</evidence>
<dbReference type="Proteomes" id="UP000681967">
    <property type="component" value="Unassembled WGS sequence"/>
</dbReference>
<dbReference type="EMBL" id="CAJNOW010014959">
    <property type="protein sequence ID" value="CAF1637603.1"/>
    <property type="molecule type" value="Genomic_DNA"/>
</dbReference>
<comment type="subcellular location">
    <subcellularLocation>
        <location evidence="1">Cytoplasm</location>
        <location evidence="1">Cytoskeleton</location>
        <location evidence="1">Microtubule organizing center</location>
        <location evidence="1">Centrosome</location>
        <location evidence="1">Centriole</location>
    </subcellularLocation>
    <subcellularLocation>
        <location evidence="2">Nucleus</location>
    </subcellularLocation>
</comment>
<keyword evidence="7" id="KW-0206">Cytoskeleton</keyword>
<proteinExistence type="inferred from homology"/>
<evidence type="ECO:0000256" key="8">
    <source>
        <dbReference type="ARBA" id="ARBA00023242"/>
    </source>
</evidence>
<evidence type="ECO:0000313" key="17">
    <source>
        <dbReference type="Proteomes" id="UP000663824"/>
    </source>
</evidence>
<dbReference type="PANTHER" id="PTHR32078:SF1">
    <property type="entry name" value="NUCLEAR PROTEIN MDM1"/>
    <property type="match status" value="1"/>
</dbReference>